<keyword evidence="4 6" id="KW-0479">Metal-binding</keyword>
<evidence type="ECO:0000256" key="5">
    <source>
        <dbReference type="ARBA" id="ARBA00022801"/>
    </source>
</evidence>
<accession>A0A011UF14</accession>
<evidence type="ECO:0000313" key="9">
    <source>
        <dbReference type="EMBL" id="EXM39224.1"/>
    </source>
</evidence>
<comment type="function">
    <text evidence="1 6">Removes the N-terminal methionine from nascent proteins. The N-terminal methionine is often cleaved when the second residue in the primary sequence is small and uncharged (Met-Ala-, Cys, Gly, Pro, Ser, Thr, or Val). Requires deformylation of the N(alpha)-formylated initiator methionine before it can be hydrolyzed.</text>
</comment>
<dbReference type="PANTHER" id="PTHR43330:SF27">
    <property type="entry name" value="METHIONINE AMINOPEPTIDASE"/>
    <property type="match status" value="1"/>
</dbReference>
<dbReference type="EC" id="3.4.11.18" evidence="6 7"/>
<keyword evidence="10" id="KW-1185">Reference proteome</keyword>
<dbReference type="InterPro" id="IPR000994">
    <property type="entry name" value="Pept_M24"/>
</dbReference>
<feature type="binding site" evidence="6">
    <location>
        <position position="94"/>
    </location>
    <ligand>
        <name>a divalent metal cation</name>
        <dbReference type="ChEBI" id="CHEBI:60240"/>
        <label>1</label>
    </ligand>
</feature>
<dbReference type="Pfam" id="PF00557">
    <property type="entry name" value="Peptidase_M24"/>
    <property type="match status" value="1"/>
</dbReference>
<dbReference type="GO" id="GO:0070006">
    <property type="term" value="F:metalloaminopeptidase activity"/>
    <property type="evidence" value="ECO:0007669"/>
    <property type="project" value="UniProtKB-UniRule"/>
</dbReference>
<evidence type="ECO:0000259" key="8">
    <source>
        <dbReference type="Pfam" id="PF00557"/>
    </source>
</evidence>
<dbReference type="InterPro" id="IPR001714">
    <property type="entry name" value="Pept_M24_MAP"/>
</dbReference>
<evidence type="ECO:0000256" key="4">
    <source>
        <dbReference type="ARBA" id="ARBA00022723"/>
    </source>
</evidence>
<evidence type="ECO:0000256" key="2">
    <source>
        <dbReference type="ARBA" id="ARBA00022438"/>
    </source>
</evidence>
<dbReference type="HAMAP" id="MF_01974">
    <property type="entry name" value="MetAP_1"/>
    <property type="match status" value="1"/>
</dbReference>
<dbReference type="PATRIC" id="fig|1341156.4.peg.842"/>
<comment type="cofactor">
    <cofactor evidence="6">
        <name>Co(2+)</name>
        <dbReference type="ChEBI" id="CHEBI:48828"/>
    </cofactor>
    <cofactor evidence="6">
        <name>Zn(2+)</name>
        <dbReference type="ChEBI" id="CHEBI:29105"/>
    </cofactor>
    <cofactor evidence="6">
        <name>Mn(2+)</name>
        <dbReference type="ChEBI" id="CHEBI:29035"/>
    </cofactor>
    <cofactor evidence="6">
        <name>Fe(2+)</name>
        <dbReference type="ChEBI" id="CHEBI:29033"/>
    </cofactor>
    <text evidence="6">Binds 2 divalent metal cations per subunit. Has a high-affinity and a low affinity metal-binding site. The true nature of the physiological cofactor is under debate. The enzyme is active with cobalt, zinc, manganese or divalent iron ions. Most likely, methionine aminopeptidases function as mononuclear Fe(2+)-metalloproteases under physiological conditions, and the catalytically relevant metal-binding site has been assigned to the histidine-containing high-affinity site.</text>
</comment>
<evidence type="ECO:0000256" key="1">
    <source>
        <dbReference type="ARBA" id="ARBA00002521"/>
    </source>
</evidence>
<keyword evidence="2 6" id="KW-0031">Aminopeptidase</keyword>
<dbReference type="GO" id="GO:0004239">
    <property type="term" value="F:initiator methionyl aminopeptidase activity"/>
    <property type="evidence" value="ECO:0007669"/>
    <property type="project" value="UniProtKB-UniRule"/>
</dbReference>
<keyword evidence="5 6" id="KW-0378">Hydrolase</keyword>
<feature type="binding site" evidence="6">
    <location>
        <position position="168"/>
    </location>
    <ligand>
        <name>a divalent metal cation</name>
        <dbReference type="ChEBI" id="CHEBI:60240"/>
        <label>2</label>
        <note>catalytic</note>
    </ligand>
</feature>
<dbReference type="RefSeq" id="WP_024858057.1">
    <property type="nucleotide sequence ID" value="NZ_JEOB01000002.1"/>
</dbReference>
<protein>
    <recommendedName>
        <fullName evidence="6 7">Methionine aminopeptidase</fullName>
        <shortName evidence="6">MAP</shortName>
        <shortName evidence="6">MetAP</shortName>
        <ecNumber evidence="6 7">3.4.11.18</ecNumber>
    </recommendedName>
    <alternativeName>
        <fullName evidence="6">Peptidase M</fullName>
    </alternativeName>
</protein>
<feature type="binding site" evidence="6">
    <location>
        <position position="77"/>
    </location>
    <ligand>
        <name>substrate</name>
    </ligand>
</feature>
<dbReference type="PRINTS" id="PR00599">
    <property type="entry name" value="MAPEPTIDASE"/>
</dbReference>
<feature type="binding site" evidence="6">
    <location>
        <position position="175"/>
    </location>
    <ligand>
        <name>substrate</name>
    </ligand>
</feature>
<dbReference type="Gene3D" id="3.90.230.10">
    <property type="entry name" value="Creatinase/methionine aminopeptidase superfamily"/>
    <property type="match status" value="1"/>
</dbReference>
<dbReference type="NCBIfam" id="TIGR00500">
    <property type="entry name" value="met_pdase_I"/>
    <property type="match status" value="1"/>
</dbReference>
<feature type="domain" description="Peptidase M24" evidence="8">
    <location>
        <begin position="11"/>
        <end position="239"/>
    </location>
</feature>
<feature type="binding site" evidence="6">
    <location>
        <position position="232"/>
    </location>
    <ligand>
        <name>a divalent metal cation</name>
        <dbReference type="ChEBI" id="CHEBI:60240"/>
        <label>1</label>
    </ligand>
</feature>
<dbReference type="EMBL" id="JEOB01000002">
    <property type="protein sequence ID" value="EXM39224.1"/>
    <property type="molecule type" value="Genomic_DNA"/>
</dbReference>
<dbReference type="AlphaFoldDB" id="A0A011UF14"/>
<feature type="binding site" evidence="6">
    <location>
        <position position="105"/>
    </location>
    <ligand>
        <name>a divalent metal cation</name>
        <dbReference type="ChEBI" id="CHEBI:60240"/>
        <label>1</label>
    </ligand>
</feature>
<dbReference type="InterPro" id="IPR036005">
    <property type="entry name" value="Creatinase/aminopeptidase-like"/>
</dbReference>
<gene>
    <name evidence="6" type="primary">map</name>
    <name evidence="9" type="ORF">RASY3_04390</name>
</gene>
<reference evidence="9 10" key="1">
    <citation type="submission" date="2013-06" db="EMBL/GenBank/DDBJ databases">
        <title>Rumen cellulosomics: divergent fiber-degrading strategies revealed by comparative genome-wide analysis of six Ruminococcal strains.</title>
        <authorList>
            <person name="Dassa B."/>
            <person name="Borovok I."/>
            <person name="Lamed R."/>
            <person name="Flint H."/>
            <person name="Yeoman C.J."/>
            <person name="White B."/>
            <person name="Bayer E.A."/>
        </authorList>
    </citation>
    <scope>NUCLEOTIDE SEQUENCE [LARGE SCALE GENOMIC DNA]</scope>
    <source>
        <strain evidence="9 10">SY3</strain>
    </source>
</reference>
<comment type="caution">
    <text evidence="9">The sequence shown here is derived from an EMBL/GenBank/DDBJ whole genome shotgun (WGS) entry which is preliminary data.</text>
</comment>
<dbReference type="OrthoDB" id="9802055at2"/>
<sequence>MICIKSNKEIEKMRKAGQLTAGALKAAGEALRPGMTTHELDKVVEKFILSHGAKPGFKGYGGFPAAACISVNDEVIHGIPGGRKIMEGDIVSVDTGAFVDGYHGDSCMTFACGKISDDVQALLDSTEQSLYEAIKMVKPGVRIGDIGAAIQKYNEDRGFSVVREYCGHGLGRDLHEDPEVPNYGKAGHGVRLQAGMVICIEPMINMGGAGIKVMPDGWTVKTLDGKWSAHFEHTIAVTQDGCVILSKL</sequence>
<feature type="binding site" evidence="6">
    <location>
        <position position="232"/>
    </location>
    <ligand>
        <name>a divalent metal cation</name>
        <dbReference type="ChEBI" id="CHEBI:60240"/>
        <label>2</label>
        <note>catalytic</note>
    </ligand>
</feature>
<name>A0A011UF14_RUMAL</name>
<dbReference type="SUPFAM" id="SSF55920">
    <property type="entry name" value="Creatinase/aminopeptidase"/>
    <property type="match status" value="1"/>
</dbReference>
<feature type="binding site" evidence="6">
    <location>
        <position position="105"/>
    </location>
    <ligand>
        <name>a divalent metal cation</name>
        <dbReference type="ChEBI" id="CHEBI:60240"/>
        <label>2</label>
        <note>catalytic</note>
    </ligand>
</feature>
<comment type="catalytic activity">
    <reaction evidence="6 7">
        <text>Release of N-terminal amino acids, preferentially methionine, from peptides and arylamides.</text>
        <dbReference type="EC" id="3.4.11.18"/>
    </reaction>
</comment>
<dbReference type="PANTHER" id="PTHR43330">
    <property type="entry name" value="METHIONINE AMINOPEPTIDASE"/>
    <property type="match status" value="1"/>
</dbReference>
<dbReference type="GO" id="GO:0006508">
    <property type="term" value="P:proteolysis"/>
    <property type="evidence" value="ECO:0007669"/>
    <property type="project" value="UniProtKB-KW"/>
</dbReference>
<dbReference type="Proteomes" id="UP000021369">
    <property type="component" value="Unassembled WGS sequence"/>
</dbReference>
<evidence type="ECO:0000313" key="10">
    <source>
        <dbReference type="Proteomes" id="UP000021369"/>
    </source>
</evidence>
<comment type="similarity">
    <text evidence="6">Belongs to the peptidase M24A family. Methionine aminopeptidase type 1 subfamily.</text>
</comment>
<dbReference type="GO" id="GO:0046872">
    <property type="term" value="F:metal ion binding"/>
    <property type="evidence" value="ECO:0007669"/>
    <property type="project" value="UniProtKB-UniRule"/>
</dbReference>
<evidence type="ECO:0000256" key="3">
    <source>
        <dbReference type="ARBA" id="ARBA00022670"/>
    </source>
</evidence>
<evidence type="ECO:0000256" key="7">
    <source>
        <dbReference type="RuleBase" id="RU003653"/>
    </source>
</evidence>
<dbReference type="GO" id="GO:0005829">
    <property type="term" value="C:cytosol"/>
    <property type="evidence" value="ECO:0007669"/>
    <property type="project" value="TreeGrafter"/>
</dbReference>
<comment type="subunit">
    <text evidence="6">Monomer.</text>
</comment>
<dbReference type="PROSITE" id="PS00680">
    <property type="entry name" value="MAP_1"/>
    <property type="match status" value="1"/>
</dbReference>
<proteinExistence type="inferred from homology"/>
<feature type="binding site" evidence="6">
    <location>
        <position position="201"/>
    </location>
    <ligand>
        <name>a divalent metal cation</name>
        <dbReference type="ChEBI" id="CHEBI:60240"/>
        <label>2</label>
        <note>catalytic</note>
    </ligand>
</feature>
<dbReference type="CDD" id="cd01086">
    <property type="entry name" value="MetAP1"/>
    <property type="match status" value="1"/>
</dbReference>
<evidence type="ECO:0000256" key="6">
    <source>
        <dbReference type="HAMAP-Rule" id="MF_01974"/>
    </source>
</evidence>
<dbReference type="InterPro" id="IPR002467">
    <property type="entry name" value="Pept_M24A_MAP1"/>
</dbReference>
<keyword evidence="3 6" id="KW-0645">Protease</keyword>
<organism evidence="9 10">
    <name type="scientific">Ruminococcus albus SY3</name>
    <dbReference type="NCBI Taxonomy" id="1341156"/>
    <lineage>
        <taxon>Bacteria</taxon>
        <taxon>Bacillati</taxon>
        <taxon>Bacillota</taxon>
        <taxon>Clostridia</taxon>
        <taxon>Eubacteriales</taxon>
        <taxon>Oscillospiraceae</taxon>
        <taxon>Ruminococcus</taxon>
    </lineage>
</organism>